<gene>
    <name evidence="3" type="primary">dacB</name>
    <name evidence="3" type="ORF">GCM10022261_21980</name>
</gene>
<protein>
    <submittedName>
        <fullName evidence="3">D-alanyl-D-alanine carboxypeptidase/D-alanyl-D-alanine-endopeptidase</fullName>
    </submittedName>
</protein>
<dbReference type="RefSeq" id="WP_236862645.1">
    <property type="nucleotide sequence ID" value="NZ_BAABAZ010000006.1"/>
</dbReference>
<dbReference type="EMBL" id="BAABAZ010000006">
    <property type="protein sequence ID" value="GAA4284667.1"/>
    <property type="molecule type" value="Genomic_DNA"/>
</dbReference>
<keyword evidence="2" id="KW-0378">Hydrolase</keyword>
<dbReference type="Gene3D" id="3.40.710.10">
    <property type="entry name" value="DD-peptidase/beta-lactamase superfamily"/>
    <property type="match status" value="2"/>
</dbReference>
<dbReference type="PANTHER" id="PTHR30023:SF0">
    <property type="entry name" value="PENICILLIN-SENSITIVE CARBOXYPEPTIDASE A"/>
    <property type="match status" value="1"/>
</dbReference>
<proteinExistence type="inferred from homology"/>
<keyword evidence="3" id="KW-0121">Carboxypeptidase</keyword>
<dbReference type="PRINTS" id="PR00922">
    <property type="entry name" value="DADACBPTASE3"/>
</dbReference>
<sequence>MEQSRREARRRQRSRSRRGGLIAGGLAVLLVGYGTADALDAVPGILTFEAPIEVQPLPQPVARAVPADAAAPLPSDAPIPQSLGSRLQPVLDQDGMTGALGVDIRDAATGEVLYAVDEAAARTPASVTKVLTAAAALGAVGADTRFTTAARLSPTEGTTGTVHLVGGGDVLLGAGASDPDAVIGHAGLASLAEQTASGLRAAGVDTVTVAADLSRYPGPSFNAGWDQVDVANGYIAPIVPLMVNSALTSDAPGSARQDDPAGAAVAAFAAALEDRGIAAATADPGAAPADSALLGTVESAPVSAVVRHLLLASDNVVSEVMGREVALALDRPGSAAEAPAAVIAALAAQQLDTGSIELADTSGLDYANRISAHDLTTILQAAATSDGDLSLLLPSLPVGGLSGTLFDRYLDEDTDDAAGRVSAKTGSLRTVSSLAGSVLTQDGRLVVFSLLSDGLAPGSAGAARQVIDEAVTVIAECGC</sequence>
<dbReference type="PANTHER" id="PTHR30023">
    <property type="entry name" value="D-ALANYL-D-ALANINE CARBOXYPEPTIDASE"/>
    <property type="match status" value="1"/>
</dbReference>
<dbReference type="InterPro" id="IPR012338">
    <property type="entry name" value="Beta-lactam/transpept-like"/>
</dbReference>
<comment type="caution">
    <text evidence="3">The sequence shown here is derived from an EMBL/GenBank/DDBJ whole genome shotgun (WGS) entry which is preliminary data.</text>
</comment>
<dbReference type="GO" id="GO:0004180">
    <property type="term" value="F:carboxypeptidase activity"/>
    <property type="evidence" value="ECO:0007669"/>
    <property type="project" value="UniProtKB-KW"/>
</dbReference>
<keyword evidence="3" id="KW-0645">Protease</keyword>
<dbReference type="Pfam" id="PF02113">
    <property type="entry name" value="Peptidase_S13"/>
    <property type="match status" value="2"/>
</dbReference>
<dbReference type="InterPro" id="IPR000667">
    <property type="entry name" value="Peptidase_S13"/>
</dbReference>
<dbReference type="Proteomes" id="UP001501586">
    <property type="component" value="Unassembled WGS sequence"/>
</dbReference>
<evidence type="ECO:0000256" key="1">
    <source>
        <dbReference type="ARBA" id="ARBA00006096"/>
    </source>
</evidence>
<comment type="similarity">
    <text evidence="1">Belongs to the peptidase S13 family.</text>
</comment>
<dbReference type="NCBIfam" id="TIGR00666">
    <property type="entry name" value="PBP4"/>
    <property type="match status" value="1"/>
</dbReference>
<dbReference type="SUPFAM" id="SSF56601">
    <property type="entry name" value="beta-lactamase/transpeptidase-like"/>
    <property type="match status" value="1"/>
</dbReference>
<evidence type="ECO:0000256" key="2">
    <source>
        <dbReference type="ARBA" id="ARBA00022801"/>
    </source>
</evidence>
<reference evidence="4" key="1">
    <citation type="journal article" date="2019" name="Int. J. Syst. Evol. Microbiol.">
        <title>The Global Catalogue of Microorganisms (GCM) 10K type strain sequencing project: providing services to taxonomists for standard genome sequencing and annotation.</title>
        <authorList>
            <consortium name="The Broad Institute Genomics Platform"/>
            <consortium name="The Broad Institute Genome Sequencing Center for Infectious Disease"/>
            <person name="Wu L."/>
            <person name="Ma J."/>
        </authorList>
    </citation>
    <scope>NUCLEOTIDE SEQUENCE [LARGE SCALE GENOMIC DNA]</scope>
    <source>
        <strain evidence="4">JCM 17458</strain>
    </source>
</reference>
<evidence type="ECO:0000313" key="3">
    <source>
        <dbReference type="EMBL" id="GAA4284667.1"/>
    </source>
</evidence>
<accession>A0ABP8EL23</accession>
<organism evidence="3 4">
    <name type="scientific">Brevibacterium daeguense</name>
    <dbReference type="NCBI Taxonomy" id="909936"/>
    <lineage>
        <taxon>Bacteria</taxon>
        <taxon>Bacillati</taxon>
        <taxon>Actinomycetota</taxon>
        <taxon>Actinomycetes</taxon>
        <taxon>Micrococcales</taxon>
        <taxon>Brevibacteriaceae</taxon>
        <taxon>Brevibacterium</taxon>
    </lineage>
</organism>
<keyword evidence="4" id="KW-1185">Reference proteome</keyword>
<evidence type="ECO:0000313" key="4">
    <source>
        <dbReference type="Proteomes" id="UP001501586"/>
    </source>
</evidence>
<name>A0ABP8EL23_9MICO</name>